<evidence type="ECO:0000256" key="3">
    <source>
        <dbReference type="ARBA" id="ARBA00022960"/>
    </source>
</evidence>
<organism evidence="7 8">
    <name type="scientific">Cohnella boryungensis</name>
    <dbReference type="NCBI Taxonomy" id="768479"/>
    <lineage>
        <taxon>Bacteria</taxon>
        <taxon>Bacillati</taxon>
        <taxon>Bacillota</taxon>
        <taxon>Bacilli</taxon>
        <taxon>Bacillales</taxon>
        <taxon>Paenibacillaceae</taxon>
        <taxon>Cohnella</taxon>
    </lineage>
</organism>
<evidence type="ECO:0000313" key="8">
    <source>
        <dbReference type="Proteomes" id="UP001595755"/>
    </source>
</evidence>
<feature type="transmembrane region" description="Helical" evidence="6">
    <location>
        <begin position="72"/>
        <end position="90"/>
    </location>
</feature>
<dbReference type="EMBL" id="JBHSED010000058">
    <property type="protein sequence ID" value="MFC4306165.1"/>
    <property type="molecule type" value="Genomic_DNA"/>
</dbReference>
<dbReference type="InterPro" id="IPR001182">
    <property type="entry name" value="FtsW/RodA"/>
</dbReference>
<keyword evidence="4 6" id="KW-1133">Transmembrane helix</keyword>
<reference evidence="8" key="1">
    <citation type="journal article" date="2019" name="Int. J. Syst. Evol. Microbiol.">
        <title>The Global Catalogue of Microorganisms (GCM) 10K type strain sequencing project: providing services to taxonomists for standard genome sequencing and annotation.</title>
        <authorList>
            <consortium name="The Broad Institute Genomics Platform"/>
            <consortium name="The Broad Institute Genome Sequencing Center for Infectious Disease"/>
            <person name="Wu L."/>
            <person name="Ma J."/>
        </authorList>
    </citation>
    <scope>NUCLEOTIDE SEQUENCE [LARGE SCALE GENOMIC DNA]</scope>
    <source>
        <strain evidence="8">CGMCC 4.1641</strain>
    </source>
</reference>
<dbReference type="PROSITE" id="PS00428">
    <property type="entry name" value="FTSW_RODA_SPOVE"/>
    <property type="match status" value="1"/>
</dbReference>
<evidence type="ECO:0000313" key="7">
    <source>
        <dbReference type="EMBL" id="MFC4306165.1"/>
    </source>
</evidence>
<protein>
    <submittedName>
        <fullName evidence="7">FtsW/RodA/SpoVE family cell cycle protein</fullName>
    </submittedName>
</protein>
<dbReference type="Proteomes" id="UP001595755">
    <property type="component" value="Unassembled WGS sequence"/>
</dbReference>
<dbReference type="PANTHER" id="PTHR30474">
    <property type="entry name" value="CELL CYCLE PROTEIN"/>
    <property type="match status" value="1"/>
</dbReference>
<evidence type="ECO:0000256" key="1">
    <source>
        <dbReference type="ARBA" id="ARBA00004141"/>
    </source>
</evidence>
<dbReference type="InterPro" id="IPR018365">
    <property type="entry name" value="Cell_cycle_FtsW-rel_CS"/>
</dbReference>
<evidence type="ECO:0000256" key="5">
    <source>
        <dbReference type="ARBA" id="ARBA00023136"/>
    </source>
</evidence>
<feature type="transmembrane region" description="Helical" evidence="6">
    <location>
        <begin position="110"/>
        <end position="127"/>
    </location>
</feature>
<comment type="caution">
    <text evidence="7">The sequence shown here is derived from an EMBL/GenBank/DDBJ whole genome shotgun (WGS) entry which is preliminary data.</text>
</comment>
<feature type="transmembrane region" description="Helical" evidence="6">
    <location>
        <begin position="285"/>
        <end position="306"/>
    </location>
</feature>
<dbReference type="RefSeq" id="WP_204601760.1">
    <property type="nucleotide sequence ID" value="NZ_JBHSED010000058.1"/>
</dbReference>
<evidence type="ECO:0000256" key="4">
    <source>
        <dbReference type="ARBA" id="ARBA00022989"/>
    </source>
</evidence>
<name>A0ABV8SGP3_9BACL</name>
<feature type="transmembrane region" description="Helical" evidence="6">
    <location>
        <begin position="45"/>
        <end position="65"/>
    </location>
</feature>
<feature type="transmembrane region" description="Helical" evidence="6">
    <location>
        <begin position="139"/>
        <end position="156"/>
    </location>
</feature>
<feature type="transmembrane region" description="Helical" evidence="6">
    <location>
        <begin position="183"/>
        <end position="204"/>
    </location>
</feature>
<keyword evidence="8" id="KW-1185">Reference proteome</keyword>
<keyword evidence="3" id="KW-0133">Cell shape</keyword>
<accession>A0ABV8SGP3</accession>
<feature type="transmembrane region" description="Helical" evidence="6">
    <location>
        <begin position="318"/>
        <end position="345"/>
    </location>
</feature>
<gene>
    <name evidence="7" type="ORF">ACFO1S_22290</name>
</gene>
<sequence>MLNRLKKMDWMMLGILLMFMGISTILVRSATHNNPLPAYQNMDFMTLVFYGLGFAVIILFTLIDYRLILKIWYAWYGIGIVMLLLIFVLVEPKNGARSWFDLGSLSFQPAEIMKLFLIIAIAALMGRRQGDPLRMRSDVMVVAAVAFVPFVLVMLQPDLGNAMIYIFIVLGMLWIGNVRYSYVLIGLTAVVGGLLLFVTLFNSYNDEIKTYLKEHDLGHWYERINTYIHPEEASADARRQSEYAMIAIGSGGLAGDGYLQGESKNRKFIPYTYSDSIFVVIGEEFGFQGSALLLLLYFLFIYRMILIAYQCYDRRGSFIIIGIATMMVFQIFQNIGMMLGIMPITGITLPFISYGGTSLLLNMLSIGLIFSIKAHQEKYQVDDQ</sequence>
<evidence type="ECO:0000256" key="2">
    <source>
        <dbReference type="ARBA" id="ARBA00022692"/>
    </source>
</evidence>
<feature type="transmembrane region" description="Helical" evidence="6">
    <location>
        <begin position="351"/>
        <end position="370"/>
    </location>
</feature>
<proteinExistence type="predicted"/>
<feature type="transmembrane region" description="Helical" evidence="6">
    <location>
        <begin position="162"/>
        <end position="178"/>
    </location>
</feature>
<keyword evidence="2 6" id="KW-0812">Transmembrane</keyword>
<dbReference type="PANTHER" id="PTHR30474:SF1">
    <property type="entry name" value="PEPTIDOGLYCAN GLYCOSYLTRANSFERASE MRDB"/>
    <property type="match status" value="1"/>
</dbReference>
<dbReference type="Pfam" id="PF01098">
    <property type="entry name" value="FTSW_RODA_SPOVE"/>
    <property type="match status" value="1"/>
</dbReference>
<keyword evidence="5 6" id="KW-0472">Membrane</keyword>
<evidence type="ECO:0000256" key="6">
    <source>
        <dbReference type="SAM" id="Phobius"/>
    </source>
</evidence>
<comment type="subcellular location">
    <subcellularLocation>
        <location evidence="1">Membrane</location>
        <topology evidence="1">Multi-pass membrane protein</topology>
    </subcellularLocation>
</comment>